<dbReference type="Proteomes" id="UP000283672">
    <property type="component" value="Unassembled WGS sequence"/>
</dbReference>
<evidence type="ECO:0000313" key="3">
    <source>
        <dbReference type="EMBL" id="RHL42354.1"/>
    </source>
</evidence>
<dbReference type="EMBL" id="QROP01000001">
    <property type="protein sequence ID" value="RHL42354.1"/>
    <property type="molecule type" value="Genomic_DNA"/>
</dbReference>
<feature type="compositionally biased region" description="Polar residues" evidence="1">
    <location>
        <begin position="55"/>
        <end position="64"/>
    </location>
</feature>
<sequence length="390" mass="43670">MIKSKKKMKLYRILIIPFMALCLFSCAGSGQEEPDVPTQPEEPKGVSISFGGNSGTWQDAPTTRANKETGLETISKTFKVWGYKTTGGNYTSGFDQSQNVMDGYTVNWTQQTANTTSSNTADWEYVGIANQTIKYWDYSATSYRFFAYSIPTAAGKSSVPSFQEPTSIEGSTAKYASFSIPFTYNKDATAVTTPYISDLWLSDNQNFENKKYGACVKLTFAPIITKVRFRFNYLKDTKISITDIVFKDINDEHSPTKGNIIASYPITGTGTKASYKWETTETGTEPIKFTIPYEEDADLNHQATERKKWYYVPPLGDSNKPQGAYIISATIDGKKSTATIPAEYMQWKAGYQYTYIFKITVAGPNIAFTNMQVEKWVETPIKNNGGTEDW</sequence>
<dbReference type="Gene3D" id="2.60.40.2630">
    <property type="match status" value="1"/>
</dbReference>
<dbReference type="AlphaFoldDB" id="A0AA92VDK1"/>
<proteinExistence type="predicted"/>
<feature type="signal peptide" evidence="2">
    <location>
        <begin position="1"/>
        <end position="27"/>
    </location>
</feature>
<name>A0AA92VDK1_9BACT</name>
<reference evidence="3 4" key="1">
    <citation type="submission" date="2018-08" db="EMBL/GenBank/DDBJ databases">
        <title>A genome reference for cultivated species of the human gut microbiota.</title>
        <authorList>
            <person name="Zou Y."/>
            <person name="Xue W."/>
            <person name="Luo G."/>
        </authorList>
    </citation>
    <scope>NUCLEOTIDE SEQUENCE [LARGE SCALE GENOMIC DNA]</scope>
    <source>
        <strain evidence="3 4">AF38-11</strain>
    </source>
</reference>
<gene>
    <name evidence="3" type="ORF">DW026_00715</name>
</gene>
<feature type="chain" id="PRO_5041729704" description="Fimbrillin family protein" evidence="2">
    <location>
        <begin position="28"/>
        <end position="390"/>
    </location>
</feature>
<evidence type="ECO:0008006" key="5">
    <source>
        <dbReference type="Google" id="ProtNLM"/>
    </source>
</evidence>
<protein>
    <recommendedName>
        <fullName evidence="5">Fimbrillin family protein</fullName>
    </recommendedName>
</protein>
<evidence type="ECO:0000313" key="4">
    <source>
        <dbReference type="Proteomes" id="UP000283672"/>
    </source>
</evidence>
<feature type="region of interest" description="Disordered" evidence="1">
    <location>
        <begin position="31"/>
        <end position="66"/>
    </location>
</feature>
<comment type="caution">
    <text evidence="3">The sequence shown here is derived from an EMBL/GenBank/DDBJ whole genome shotgun (WGS) entry which is preliminary data.</text>
</comment>
<dbReference type="CDD" id="cd13121">
    <property type="entry name" value="BF2867_like_C"/>
    <property type="match status" value="1"/>
</dbReference>
<accession>A0AA92VDK1</accession>
<evidence type="ECO:0000256" key="2">
    <source>
        <dbReference type="SAM" id="SignalP"/>
    </source>
</evidence>
<keyword evidence="2" id="KW-0732">Signal</keyword>
<organism evidence="3 4">
    <name type="scientific">Segatella copri</name>
    <dbReference type="NCBI Taxonomy" id="165179"/>
    <lineage>
        <taxon>Bacteria</taxon>
        <taxon>Pseudomonadati</taxon>
        <taxon>Bacteroidota</taxon>
        <taxon>Bacteroidia</taxon>
        <taxon>Bacteroidales</taxon>
        <taxon>Prevotellaceae</taxon>
        <taxon>Segatella</taxon>
    </lineage>
</organism>
<evidence type="ECO:0000256" key="1">
    <source>
        <dbReference type="SAM" id="MobiDB-lite"/>
    </source>
</evidence>